<organism evidence="1 2">
    <name type="scientific">Pseudanabaena galeata UHCC 0370</name>
    <dbReference type="NCBI Taxonomy" id="3110310"/>
    <lineage>
        <taxon>Bacteria</taxon>
        <taxon>Bacillati</taxon>
        <taxon>Cyanobacteriota</taxon>
        <taxon>Cyanophyceae</taxon>
        <taxon>Pseudanabaenales</taxon>
        <taxon>Pseudanabaenaceae</taxon>
        <taxon>Pseudanabaena</taxon>
    </lineage>
</organism>
<dbReference type="RefSeq" id="WP_323262828.1">
    <property type="nucleotide sequence ID" value="NZ_JAYGIE010000095.1"/>
</dbReference>
<dbReference type="Proteomes" id="UP001301388">
    <property type="component" value="Unassembled WGS sequence"/>
</dbReference>
<keyword evidence="2" id="KW-1185">Reference proteome</keyword>
<evidence type="ECO:0000313" key="1">
    <source>
        <dbReference type="EMBL" id="MEA5479642.1"/>
    </source>
</evidence>
<accession>A0ABU5TN22</accession>
<gene>
    <name evidence="1" type="ORF">VB774_18625</name>
</gene>
<sequence length="68" mass="7219">MLCPNLTTQGQAIGESTKGLAFAFQDYGGEYKNIGANAKPLQICVYRGAIIYDINAAIALVTLQLLAV</sequence>
<name>A0ABU5TN22_9CYAN</name>
<comment type="caution">
    <text evidence="1">The sequence shown here is derived from an EMBL/GenBank/DDBJ whole genome shotgun (WGS) entry which is preliminary data.</text>
</comment>
<protein>
    <submittedName>
        <fullName evidence="1">Uncharacterized protein</fullName>
    </submittedName>
</protein>
<proteinExistence type="predicted"/>
<dbReference type="EMBL" id="JAYGIE010000095">
    <property type="protein sequence ID" value="MEA5479642.1"/>
    <property type="molecule type" value="Genomic_DNA"/>
</dbReference>
<reference evidence="1 2" key="1">
    <citation type="submission" date="2023-12" db="EMBL/GenBank/DDBJ databases">
        <title>Baltic Sea Cyanobacteria.</title>
        <authorList>
            <person name="Delbaje E."/>
            <person name="Fewer D.P."/>
            <person name="Shishido T.K."/>
        </authorList>
    </citation>
    <scope>NUCLEOTIDE SEQUENCE [LARGE SCALE GENOMIC DNA]</scope>
    <source>
        <strain evidence="1 2">UHCC 0370</strain>
    </source>
</reference>
<evidence type="ECO:0000313" key="2">
    <source>
        <dbReference type="Proteomes" id="UP001301388"/>
    </source>
</evidence>